<dbReference type="InterPro" id="IPR013014">
    <property type="entry name" value="PTS_EIIC_2"/>
</dbReference>
<evidence type="ECO:0000256" key="7">
    <source>
        <dbReference type="ARBA" id="ARBA00022679"/>
    </source>
</evidence>
<evidence type="ECO:0000313" key="17">
    <source>
        <dbReference type="EMBL" id="MBV7271553.1"/>
    </source>
</evidence>
<dbReference type="GO" id="GO:0009401">
    <property type="term" value="P:phosphoenolpyruvate-dependent sugar phosphotransferase system"/>
    <property type="evidence" value="ECO:0007669"/>
    <property type="project" value="UniProtKB-KW"/>
</dbReference>
<evidence type="ECO:0000256" key="5">
    <source>
        <dbReference type="ARBA" id="ARBA00022553"/>
    </source>
</evidence>
<evidence type="ECO:0000256" key="4">
    <source>
        <dbReference type="ARBA" id="ARBA00022475"/>
    </source>
</evidence>
<dbReference type="PANTHER" id="PTHR30505:SF0">
    <property type="entry name" value="FRUCTOSE-LIKE PTS SYSTEM EIIBC COMPONENT-RELATED"/>
    <property type="match status" value="1"/>
</dbReference>
<accession>A0A949TSL5</accession>
<dbReference type="NCBIfam" id="TIGR00848">
    <property type="entry name" value="fruA"/>
    <property type="match status" value="1"/>
</dbReference>
<feature type="transmembrane region" description="Helical" evidence="13">
    <location>
        <begin position="444"/>
        <end position="467"/>
    </location>
</feature>
<keyword evidence="6 17" id="KW-0762">Sugar transport</keyword>
<evidence type="ECO:0000259" key="14">
    <source>
        <dbReference type="PROSITE" id="PS51094"/>
    </source>
</evidence>
<evidence type="ECO:0000256" key="1">
    <source>
        <dbReference type="ARBA" id="ARBA00004429"/>
    </source>
</evidence>
<keyword evidence="4" id="KW-1003">Cell membrane</keyword>
<keyword evidence="9 13" id="KW-0812">Transmembrane</keyword>
<dbReference type="InterPro" id="IPR006327">
    <property type="entry name" value="PTS_IIC_fruc"/>
</dbReference>
<evidence type="ECO:0000256" key="6">
    <source>
        <dbReference type="ARBA" id="ARBA00022597"/>
    </source>
</evidence>
<evidence type="ECO:0000256" key="13">
    <source>
        <dbReference type="SAM" id="Phobius"/>
    </source>
</evidence>
<evidence type="ECO:0000256" key="10">
    <source>
        <dbReference type="ARBA" id="ARBA00022777"/>
    </source>
</evidence>
<keyword evidence="18" id="KW-1185">Reference proteome</keyword>
<dbReference type="Pfam" id="PF02378">
    <property type="entry name" value="PTS_EIIC"/>
    <property type="match status" value="1"/>
</dbReference>
<dbReference type="PROSITE" id="PS51099">
    <property type="entry name" value="PTS_EIIB_TYPE_2"/>
    <property type="match status" value="1"/>
</dbReference>
<reference evidence="17" key="1">
    <citation type="submission" date="2020-12" db="EMBL/GenBank/DDBJ databases">
        <title>Clostridium thailandense sp. nov., a novel acetogenic bacterium isolated from peat land soil in Thailand.</title>
        <authorList>
            <person name="Chaikitkaew S."/>
            <person name="Birkeland N.K."/>
        </authorList>
    </citation>
    <scope>NUCLEOTIDE SEQUENCE</scope>
    <source>
        <strain evidence="17">PL3</strain>
    </source>
</reference>
<dbReference type="NCBIfam" id="TIGR01427">
    <property type="entry name" value="PTS_IIC_fructo"/>
    <property type="match status" value="1"/>
</dbReference>
<feature type="domain" description="PTS EIIC type-2" evidence="16">
    <location>
        <begin position="289"/>
        <end position="620"/>
    </location>
</feature>
<dbReference type="InterPro" id="IPR002178">
    <property type="entry name" value="PTS_EIIA_type-2_dom"/>
</dbReference>
<keyword evidence="8" id="KW-0598">Phosphotransferase system</keyword>
<keyword evidence="12 13" id="KW-0472">Membrane</keyword>
<evidence type="ECO:0000259" key="15">
    <source>
        <dbReference type="PROSITE" id="PS51099"/>
    </source>
</evidence>
<feature type="transmembrane region" description="Helical" evidence="13">
    <location>
        <begin position="340"/>
        <end position="357"/>
    </location>
</feature>
<dbReference type="InterPro" id="IPR003353">
    <property type="entry name" value="PTS_IIB_fruc"/>
</dbReference>
<name>A0A949TSL5_9CLOT</name>
<dbReference type="RefSeq" id="WP_218318590.1">
    <property type="nucleotide sequence ID" value="NZ_JAEEGC010000006.1"/>
</dbReference>
<protein>
    <submittedName>
        <fullName evidence="17">PTS sugar transporter subunit IIA</fullName>
    </submittedName>
</protein>
<evidence type="ECO:0000313" key="18">
    <source>
        <dbReference type="Proteomes" id="UP000694308"/>
    </source>
</evidence>
<evidence type="ECO:0000256" key="2">
    <source>
        <dbReference type="ARBA" id="ARBA00004496"/>
    </source>
</evidence>
<dbReference type="Proteomes" id="UP000694308">
    <property type="component" value="Unassembled WGS sequence"/>
</dbReference>
<feature type="transmembrane region" description="Helical" evidence="13">
    <location>
        <begin position="408"/>
        <end position="432"/>
    </location>
</feature>
<evidence type="ECO:0000256" key="12">
    <source>
        <dbReference type="ARBA" id="ARBA00023136"/>
    </source>
</evidence>
<feature type="transmembrane region" description="Helical" evidence="13">
    <location>
        <begin position="558"/>
        <end position="587"/>
    </location>
</feature>
<gene>
    <name evidence="17" type="ORF">I6U48_01315</name>
</gene>
<dbReference type="InterPro" id="IPR013011">
    <property type="entry name" value="PTS_EIIB_2"/>
</dbReference>
<evidence type="ECO:0000259" key="16">
    <source>
        <dbReference type="PROSITE" id="PS51104"/>
    </source>
</evidence>
<dbReference type="GO" id="GO:0090563">
    <property type="term" value="F:protein-phosphocysteine-sugar phosphotransferase activity"/>
    <property type="evidence" value="ECO:0007669"/>
    <property type="project" value="TreeGrafter"/>
</dbReference>
<keyword evidence="7" id="KW-0808">Transferase</keyword>
<dbReference type="Pfam" id="PF02302">
    <property type="entry name" value="PTS_IIB"/>
    <property type="match status" value="1"/>
</dbReference>
<dbReference type="NCBIfam" id="TIGR00829">
    <property type="entry name" value="FRU"/>
    <property type="match status" value="1"/>
</dbReference>
<dbReference type="GO" id="GO:0005737">
    <property type="term" value="C:cytoplasm"/>
    <property type="evidence" value="ECO:0007669"/>
    <property type="project" value="UniProtKB-SubCell"/>
</dbReference>
<dbReference type="InterPro" id="IPR003352">
    <property type="entry name" value="PTS_EIIC"/>
</dbReference>
<dbReference type="InterPro" id="IPR004715">
    <property type="entry name" value="PTS_IIA_fruc"/>
</dbReference>
<keyword evidence="5" id="KW-0597">Phosphoprotein</keyword>
<dbReference type="Pfam" id="PF00359">
    <property type="entry name" value="PTS_EIIA_2"/>
    <property type="match status" value="1"/>
</dbReference>
<dbReference type="CDD" id="cd00211">
    <property type="entry name" value="PTS_IIA_fru"/>
    <property type="match status" value="1"/>
</dbReference>
<dbReference type="GO" id="GO:0022877">
    <property type="term" value="F:protein-N(PI)-phosphohistidine-fructose phosphotransferase system transporter activity"/>
    <property type="evidence" value="ECO:0007669"/>
    <property type="project" value="InterPro"/>
</dbReference>
<proteinExistence type="predicted"/>
<feature type="domain" description="PTS EIIA type-2" evidence="14">
    <location>
        <begin position="5"/>
        <end position="149"/>
    </location>
</feature>
<dbReference type="GO" id="GO:0016301">
    <property type="term" value="F:kinase activity"/>
    <property type="evidence" value="ECO:0007669"/>
    <property type="project" value="UniProtKB-KW"/>
</dbReference>
<dbReference type="AlphaFoldDB" id="A0A949TSL5"/>
<dbReference type="FunFam" id="3.40.930.10:FF:000009">
    <property type="entry name" value="PTS system, fructose specific IIABC component"/>
    <property type="match status" value="1"/>
</dbReference>
<dbReference type="PROSITE" id="PS51094">
    <property type="entry name" value="PTS_EIIA_TYPE_2"/>
    <property type="match status" value="1"/>
</dbReference>
<organism evidence="17 18">
    <name type="scientific">Clostridium thailandense</name>
    <dbReference type="NCBI Taxonomy" id="2794346"/>
    <lineage>
        <taxon>Bacteria</taxon>
        <taxon>Bacillati</taxon>
        <taxon>Bacillota</taxon>
        <taxon>Clostridia</taxon>
        <taxon>Eubacteriales</taxon>
        <taxon>Clostridiaceae</taxon>
        <taxon>Clostridium</taxon>
    </lineage>
</organism>
<feature type="domain" description="PTS EIIB type-2" evidence="15">
    <location>
        <begin position="172"/>
        <end position="267"/>
    </location>
</feature>
<keyword evidence="3" id="KW-0813">Transport</keyword>
<keyword evidence="11 13" id="KW-1133">Transmembrane helix</keyword>
<keyword evidence="10" id="KW-0418">Kinase</keyword>
<feature type="transmembrane region" description="Helical" evidence="13">
    <location>
        <begin position="377"/>
        <end position="396"/>
    </location>
</feature>
<feature type="transmembrane region" description="Helical" evidence="13">
    <location>
        <begin position="593"/>
        <end position="614"/>
    </location>
</feature>
<dbReference type="InterPro" id="IPR050864">
    <property type="entry name" value="Bacterial_PTS_Sugar_Transport"/>
</dbReference>
<comment type="subcellular location">
    <subcellularLocation>
        <location evidence="1">Cell inner membrane</location>
        <topology evidence="1">Multi-pass membrane protein</topology>
    </subcellularLocation>
    <subcellularLocation>
        <location evidence="2">Cytoplasm</location>
    </subcellularLocation>
</comment>
<sequence>MKITELLTKNTIIVELNSTTKADVIDELTNKLDSAGKLNDKNEFKNAIWERENEFSTGIGEGIAIPHAKTAAVKTPSLAFGRSADGIDYDSLDGNKSHIFFMIAASEGAHNEHLDTLSRLSSMLMNESFKQKLMNAKTENEILKIVDEEENIYLKGKETNAGTNSKESKGVILAITACPTGIAHTYMAAEALQIAAKEMGIDIKVETQGSVGAENVITGQDLKEAKAVIIAADTKVDKSRFEGMPMVVVSVKDAIKDAKGLINEALQAKPTGIKETTTPRVEKKERAGLYKHLMTGVSHMIPFVVAGGLLIAIGFALGGIYVFNCPGTVAEAIFSTGKQAFALMLPVLAGYMAYSIADRPGLVPGFVGGALASNIGAGFLGALIAGLLAGYVVMLIKKYIKLPKTLEGLMPVLIIPVLSTIIIGLIMTFILGSPMKAINEGLTAWLKSLGGANAALLGVVLGCFMAFDMGGPFNKAAYIFATGTLAAGGSAIMAAVMAAGMTPPLGIALATVIAKKKFTEQEREAGKAAWALGVSFITEGAIPFAAGDPFRVIPSVMAGSAVTGALSMIFGCTLAVPHGGIWILVIPNVVTHLLQYVIAIAAGTVVTALILSAIKKDVVE</sequence>
<dbReference type="PROSITE" id="PS00372">
    <property type="entry name" value="PTS_EIIA_TYPE_2_HIS"/>
    <property type="match status" value="1"/>
</dbReference>
<dbReference type="FunFam" id="3.40.50.2300:FF:000014">
    <property type="entry name" value="PTS system fructose-like transporter subunit IIB"/>
    <property type="match status" value="1"/>
</dbReference>
<dbReference type="InterPro" id="IPR003501">
    <property type="entry name" value="PTS_EIIB_2/3"/>
</dbReference>
<dbReference type="GO" id="GO:0005351">
    <property type="term" value="F:carbohydrate:proton symporter activity"/>
    <property type="evidence" value="ECO:0007669"/>
    <property type="project" value="InterPro"/>
</dbReference>
<dbReference type="GO" id="GO:0005886">
    <property type="term" value="C:plasma membrane"/>
    <property type="evidence" value="ECO:0007669"/>
    <property type="project" value="UniProtKB-SubCell"/>
</dbReference>
<evidence type="ECO:0000256" key="9">
    <source>
        <dbReference type="ARBA" id="ARBA00022692"/>
    </source>
</evidence>
<comment type="caution">
    <text evidence="17">The sequence shown here is derived from an EMBL/GenBank/DDBJ whole genome shotgun (WGS) entry which is preliminary data.</text>
</comment>
<dbReference type="CDD" id="cd05569">
    <property type="entry name" value="PTS_IIB_fructose"/>
    <property type="match status" value="1"/>
</dbReference>
<dbReference type="PROSITE" id="PS51104">
    <property type="entry name" value="PTS_EIIC_TYPE_2"/>
    <property type="match status" value="1"/>
</dbReference>
<dbReference type="PANTHER" id="PTHR30505">
    <property type="entry name" value="FRUCTOSE-LIKE PERMEASE"/>
    <property type="match status" value="1"/>
</dbReference>
<dbReference type="EMBL" id="JAEEGC010000006">
    <property type="protein sequence ID" value="MBV7271553.1"/>
    <property type="molecule type" value="Genomic_DNA"/>
</dbReference>
<feature type="transmembrane region" description="Helical" evidence="13">
    <location>
        <begin position="300"/>
        <end position="324"/>
    </location>
</feature>
<evidence type="ECO:0000256" key="8">
    <source>
        <dbReference type="ARBA" id="ARBA00022683"/>
    </source>
</evidence>
<evidence type="ECO:0000256" key="3">
    <source>
        <dbReference type="ARBA" id="ARBA00022448"/>
    </source>
</evidence>
<evidence type="ECO:0000256" key="11">
    <source>
        <dbReference type="ARBA" id="ARBA00022989"/>
    </source>
</evidence>
<feature type="transmembrane region" description="Helical" evidence="13">
    <location>
        <begin position="479"/>
        <end position="499"/>
    </location>
</feature>